<reference evidence="1" key="1">
    <citation type="journal article" date="2020" name="Cell">
        <title>Large-Scale Comparative Analyses of Tick Genomes Elucidate Their Genetic Diversity and Vector Capacities.</title>
        <authorList>
            <consortium name="Tick Genome and Microbiome Consortium (TIGMIC)"/>
            <person name="Jia N."/>
            <person name="Wang J."/>
            <person name="Shi W."/>
            <person name="Du L."/>
            <person name="Sun Y."/>
            <person name="Zhan W."/>
            <person name="Jiang J.F."/>
            <person name="Wang Q."/>
            <person name="Zhang B."/>
            <person name="Ji P."/>
            <person name="Bell-Sakyi L."/>
            <person name="Cui X.M."/>
            <person name="Yuan T.T."/>
            <person name="Jiang B.G."/>
            <person name="Yang W.F."/>
            <person name="Lam T.T."/>
            <person name="Chang Q.C."/>
            <person name="Ding S.J."/>
            <person name="Wang X.J."/>
            <person name="Zhu J.G."/>
            <person name="Ruan X.D."/>
            <person name="Zhao L."/>
            <person name="Wei J.T."/>
            <person name="Ye R.Z."/>
            <person name="Que T.C."/>
            <person name="Du C.H."/>
            <person name="Zhou Y.H."/>
            <person name="Cheng J.X."/>
            <person name="Dai P.F."/>
            <person name="Guo W.B."/>
            <person name="Han X.H."/>
            <person name="Huang E.J."/>
            <person name="Li L.F."/>
            <person name="Wei W."/>
            <person name="Gao Y.C."/>
            <person name="Liu J.Z."/>
            <person name="Shao H.Z."/>
            <person name="Wang X."/>
            <person name="Wang C.C."/>
            <person name="Yang T.C."/>
            <person name="Huo Q.B."/>
            <person name="Li W."/>
            <person name="Chen H.Y."/>
            <person name="Chen S.E."/>
            <person name="Zhou L.G."/>
            <person name="Ni X.B."/>
            <person name="Tian J.H."/>
            <person name="Sheng Y."/>
            <person name="Liu T."/>
            <person name="Pan Y.S."/>
            <person name="Xia L.Y."/>
            <person name="Li J."/>
            <person name="Zhao F."/>
            <person name="Cao W.C."/>
        </authorList>
    </citation>
    <scope>NUCLEOTIDE SEQUENCE</scope>
    <source>
        <strain evidence="1">Rsan-2018</strain>
    </source>
</reference>
<evidence type="ECO:0000313" key="1">
    <source>
        <dbReference type="EMBL" id="KAH7975287.1"/>
    </source>
</evidence>
<keyword evidence="2" id="KW-1185">Reference proteome</keyword>
<gene>
    <name evidence="1" type="ORF">HPB52_000002</name>
</gene>
<accession>A0A9D4QBE1</accession>
<evidence type="ECO:0000313" key="2">
    <source>
        <dbReference type="Proteomes" id="UP000821837"/>
    </source>
</evidence>
<proteinExistence type="predicted"/>
<comment type="caution">
    <text evidence="1">The sequence shown here is derived from an EMBL/GenBank/DDBJ whole genome shotgun (WGS) entry which is preliminary data.</text>
</comment>
<dbReference type="EMBL" id="JABSTV010001246">
    <property type="protein sequence ID" value="KAH7975287.1"/>
    <property type="molecule type" value="Genomic_DNA"/>
</dbReference>
<organism evidence="1 2">
    <name type="scientific">Rhipicephalus sanguineus</name>
    <name type="common">Brown dog tick</name>
    <name type="synonym">Ixodes sanguineus</name>
    <dbReference type="NCBI Taxonomy" id="34632"/>
    <lineage>
        <taxon>Eukaryota</taxon>
        <taxon>Metazoa</taxon>
        <taxon>Ecdysozoa</taxon>
        <taxon>Arthropoda</taxon>
        <taxon>Chelicerata</taxon>
        <taxon>Arachnida</taxon>
        <taxon>Acari</taxon>
        <taxon>Parasitiformes</taxon>
        <taxon>Ixodida</taxon>
        <taxon>Ixodoidea</taxon>
        <taxon>Ixodidae</taxon>
        <taxon>Rhipicephalinae</taxon>
        <taxon>Rhipicephalus</taxon>
        <taxon>Rhipicephalus</taxon>
    </lineage>
</organism>
<sequence length="104" mass="11712">MHEKRSDRGAPLRLANGGLLALKGRQNPSLMGEKASSATVVMSVATPRDHATRPNRRKGLFARRETGRNLTELIHNYGCSEGVILQELRSWREMPKLQRFLLCT</sequence>
<reference evidence="1" key="2">
    <citation type="submission" date="2021-09" db="EMBL/GenBank/DDBJ databases">
        <authorList>
            <person name="Jia N."/>
            <person name="Wang J."/>
            <person name="Shi W."/>
            <person name="Du L."/>
            <person name="Sun Y."/>
            <person name="Zhan W."/>
            <person name="Jiang J."/>
            <person name="Wang Q."/>
            <person name="Zhang B."/>
            <person name="Ji P."/>
            <person name="Sakyi L.B."/>
            <person name="Cui X."/>
            <person name="Yuan T."/>
            <person name="Jiang B."/>
            <person name="Yang W."/>
            <person name="Lam T.T.-Y."/>
            <person name="Chang Q."/>
            <person name="Ding S."/>
            <person name="Wang X."/>
            <person name="Zhu J."/>
            <person name="Ruan X."/>
            <person name="Zhao L."/>
            <person name="Wei J."/>
            <person name="Que T."/>
            <person name="Du C."/>
            <person name="Cheng J."/>
            <person name="Dai P."/>
            <person name="Han X."/>
            <person name="Huang E."/>
            <person name="Gao Y."/>
            <person name="Liu J."/>
            <person name="Shao H."/>
            <person name="Ye R."/>
            <person name="Li L."/>
            <person name="Wei W."/>
            <person name="Wang X."/>
            <person name="Wang C."/>
            <person name="Huo Q."/>
            <person name="Li W."/>
            <person name="Guo W."/>
            <person name="Chen H."/>
            <person name="Chen S."/>
            <person name="Zhou L."/>
            <person name="Zhou L."/>
            <person name="Ni X."/>
            <person name="Tian J."/>
            <person name="Zhou Y."/>
            <person name="Sheng Y."/>
            <person name="Liu T."/>
            <person name="Pan Y."/>
            <person name="Xia L."/>
            <person name="Li J."/>
            <person name="Zhao F."/>
            <person name="Cao W."/>
        </authorList>
    </citation>
    <scope>NUCLEOTIDE SEQUENCE</scope>
    <source>
        <strain evidence="1">Rsan-2018</strain>
        <tissue evidence="1">Larvae</tissue>
    </source>
</reference>
<name>A0A9D4QBE1_RHISA</name>
<protein>
    <submittedName>
        <fullName evidence="1">Uncharacterized protein</fullName>
    </submittedName>
</protein>
<dbReference type="Proteomes" id="UP000821837">
    <property type="component" value="Chromosome 10"/>
</dbReference>
<dbReference type="AlphaFoldDB" id="A0A9D4QBE1"/>